<keyword evidence="9 10" id="KW-0238">DNA-binding</keyword>
<dbReference type="CDD" id="cd18030">
    <property type="entry name" value="DEXHc_RE_I_HsdR"/>
    <property type="match status" value="1"/>
</dbReference>
<dbReference type="RefSeq" id="WP_115533926.1">
    <property type="nucleotide sequence ID" value="NZ_QRGA01000007.1"/>
</dbReference>
<dbReference type="CDD" id="cd22332">
    <property type="entry name" value="HsdR_N"/>
    <property type="match status" value="1"/>
</dbReference>
<evidence type="ECO:0000256" key="1">
    <source>
        <dbReference type="ARBA" id="ARBA00000851"/>
    </source>
</evidence>
<dbReference type="InterPro" id="IPR004473">
    <property type="entry name" value="Restrct_endonuc_typeI_HsdR"/>
</dbReference>
<dbReference type="GO" id="GO:0009035">
    <property type="term" value="F:type I site-specific deoxyribonuclease activity"/>
    <property type="evidence" value="ECO:0007669"/>
    <property type="project" value="UniProtKB-EC"/>
</dbReference>
<dbReference type="SUPFAM" id="SSF52540">
    <property type="entry name" value="P-loop containing nucleoside triphosphate hydrolases"/>
    <property type="match status" value="1"/>
</dbReference>
<dbReference type="Proteomes" id="UP000256838">
    <property type="component" value="Unassembled WGS sequence"/>
</dbReference>
<evidence type="ECO:0000256" key="6">
    <source>
        <dbReference type="ARBA" id="ARBA00022759"/>
    </source>
</evidence>
<accession>A0A3D8JZY2</accession>
<dbReference type="GO" id="GO:0005524">
    <property type="term" value="F:ATP binding"/>
    <property type="evidence" value="ECO:0007669"/>
    <property type="project" value="UniProtKB-KW"/>
</dbReference>
<keyword evidence="7 10" id="KW-0378">Hydrolase</keyword>
<dbReference type="InterPro" id="IPR022625">
    <property type="entry name" value="TypeI_RM_Rsu_C"/>
</dbReference>
<protein>
    <recommendedName>
        <fullName evidence="10">Type I restriction enzyme endonuclease subunit</fullName>
        <shortName evidence="10">R protein</shortName>
        <ecNumber evidence="10">3.1.21.3</ecNumber>
    </recommendedName>
</protein>
<dbReference type="InterPro" id="IPR040980">
    <property type="entry name" value="SWI2_SNF2"/>
</dbReference>
<dbReference type="InterPro" id="IPR055180">
    <property type="entry name" value="HsdR_RecA-like_helicase_dom_2"/>
</dbReference>
<evidence type="ECO:0000313" key="13">
    <source>
        <dbReference type="Proteomes" id="UP000256838"/>
    </source>
</evidence>
<reference evidence="12 13" key="1">
    <citation type="submission" date="2018-08" db="EMBL/GenBank/DDBJ databases">
        <title>Paraburkholderia sp. DHOM06 isolated from forest soil.</title>
        <authorList>
            <person name="Gao Z.-H."/>
            <person name="Qiu L.-H."/>
        </authorList>
    </citation>
    <scope>NUCLEOTIDE SEQUENCE [LARGE SCALE GENOMIC DNA]</scope>
    <source>
        <strain evidence="12 13">DHOM06</strain>
    </source>
</reference>
<dbReference type="NCBIfam" id="TIGR00348">
    <property type="entry name" value="hsdR"/>
    <property type="match status" value="1"/>
</dbReference>
<dbReference type="Pfam" id="PF12008">
    <property type="entry name" value="EcoR124_C"/>
    <property type="match status" value="1"/>
</dbReference>
<dbReference type="Pfam" id="PF04313">
    <property type="entry name" value="HSDR_N"/>
    <property type="match status" value="1"/>
</dbReference>
<feature type="domain" description="Helicase ATP-binding" evidence="11">
    <location>
        <begin position="277"/>
        <end position="458"/>
    </location>
</feature>
<keyword evidence="3" id="KW-0540">Nuclease</keyword>
<evidence type="ECO:0000256" key="10">
    <source>
        <dbReference type="RuleBase" id="RU364115"/>
    </source>
</evidence>
<dbReference type="AlphaFoldDB" id="A0A3D8JZY2"/>
<comment type="subunit">
    <text evidence="10">The type I restriction/modification system is composed of three polypeptides R, M and S.</text>
</comment>
<comment type="function">
    <text evidence="10">Subunit R is required for both nuclease and ATPase activities, but not for modification.</text>
</comment>
<sequence>MLSSKSTYDLPSGVPRPVVKEEHIEYGFLGKLQDLKYEYRDDIRDRAALEKNFREKFEALNRVKLTEAEFARLLDEIVTPDVYTAAKTLRGINAFTRDDGTPLNYTLVNIKDWCKNHFEIVHQLRINTDNSHHRYDVILLINGVPCVQIELKTLGVNPRRAMEQIVEYKHDPGNGYTKTLLCFMQLFIVSNRDRTYYFANNNARHFAFNADERFLPIYEFADEDNRKITQLDEFAEHFLKKCDLGRTISRYMVLLAGEQKLMIMRPYQVYAVQHIIKCIDEDNGNGYIWHTTGSGKTLTSFKASTLLKENEHIHKCVFVVDRKDLDRQTREEFNRFQEGCVEENTNTAALVRRLLSEDYADKVIVTTIQKLGLALDENSKRNKQRSKNGLATFKEQLEALQDKRIVFIFDECHRSQFGDNHKAIKAFFPKAQLFGFTGTPIFGGPNGNASRIKIDGEVASYRTTEELFHKQLHAYTITHAIEDGNVLRFHVDYFKPEGKNPPKPGEAIAKKAIIEAILAKHDAATGGRRFNAILATASINDAIEYHALFKTMQAEKQATDPDFKPLNIACVFSPPAEGNPDVKQIQEDLPQEQADNEEDPEGKKAALKAILGDYNTRYGTNHRLSEFDLYYQDVQKRIKDQQWPNADYPAAQKIDITIVVDMLLTGFDSKFLNTLYVDKNLKHHGLIQAFSRTNRVLTSIQAPDKKPNGTKPFGNILDFRQQQDSVDAAISLFSGEKSGEQAREIWLVDKAPVVIQKLQTAVQKLDDFMTSQGLACTPSAVANLKGDEARAAFISHFKEVQRLKTQLDQYTDLSEDNKASIEQVLPDESLRGFKGQYLQTAKELRAQQGKDVKEGDGPGNDDPVDQLDFEFVLFASAVIDYDYIMGLIAKFSAKGPGKAAMTREELIGLISADAKFMNERDDIAEYIATLQAGEGLSEAAIRDGYARFKAEKSAKEVADIAAKHGLTTVALQSFVDGILDRMIFDGEQLNDLMAPLDLGWKARTQAELALMEDLHPLLTKRAGGRDISGLSAYEQ</sequence>
<dbReference type="EC" id="3.1.21.3" evidence="10"/>
<keyword evidence="6 12" id="KW-0255">Endonuclease</keyword>
<comment type="catalytic activity">
    <reaction evidence="1 10">
        <text>Endonucleolytic cleavage of DNA to give random double-stranded fragments with terminal 5'-phosphates, ATP is simultaneously hydrolyzed.</text>
        <dbReference type="EC" id="3.1.21.3"/>
    </reaction>
</comment>
<evidence type="ECO:0000256" key="2">
    <source>
        <dbReference type="ARBA" id="ARBA00008598"/>
    </source>
</evidence>
<keyword evidence="4 10" id="KW-0547">Nucleotide-binding</keyword>
<evidence type="ECO:0000256" key="8">
    <source>
        <dbReference type="ARBA" id="ARBA00022840"/>
    </source>
</evidence>
<dbReference type="InterPro" id="IPR051268">
    <property type="entry name" value="Type-I_R_enzyme_R_subunit"/>
</dbReference>
<evidence type="ECO:0000313" key="12">
    <source>
        <dbReference type="EMBL" id="RDU98165.1"/>
    </source>
</evidence>
<dbReference type="GO" id="GO:0009307">
    <property type="term" value="P:DNA restriction-modification system"/>
    <property type="evidence" value="ECO:0007669"/>
    <property type="project" value="UniProtKB-KW"/>
</dbReference>
<organism evidence="12 13">
    <name type="scientific">Trinickia dinghuensis</name>
    <dbReference type="NCBI Taxonomy" id="2291023"/>
    <lineage>
        <taxon>Bacteria</taxon>
        <taxon>Pseudomonadati</taxon>
        <taxon>Pseudomonadota</taxon>
        <taxon>Betaproteobacteria</taxon>
        <taxon>Burkholderiales</taxon>
        <taxon>Burkholderiaceae</taxon>
        <taxon>Trinickia</taxon>
    </lineage>
</organism>
<evidence type="ECO:0000259" key="11">
    <source>
        <dbReference type="PROSITE" id="PS51192"/>
    </source>
</evidence>
<proteinExistence type="inferred from homology"/>
<evidence type="ECO:0000256" key="9">
    <source>
        <dbReference type="ARBA" id="ARBA00023125"/>
    </source>
</evidence>
<comment type="caution">
    <text evidence="12">The sequence shown here is derived from an EMBL/GenBank/DDBJ whole genome shotgun (WGS) entry which is preliminary data.</text>
</comment>
<dbReference type="PROSITE" id="PS51192">
    <property type="entry name" value="HELICASE_ATP_BIND_1"/>
    <property type="match status" value="1"/>
</dbReference>
<dbReference type="Pfam" id="PF22679">
    <property type="entry name" value="T1R_D3-like"/>
    <property type="match status" value="1"/>
</dbReference>
<keyword evidence="13" id="KW-1185">Reference proteome</keyword>
<dbReference type="SMART" id="SM00487">
    <property type="entry name" value="DEXDc"/>
    <property type="match status" value="1"/>
</dbReference>
<dbReference type="InterPro" id="IPR027417">
    <property type="entry name" value="P-loop_NTPase"/>
</dbReference>
<name>A0A3D8JZY2_9BURK</name>
<dbReference type="InterPro" id="IPR007409">
    <property type="entry name" value="Restrct_endonuc_type1_HsdR_N"/>
</dbReference>
<dbReference type="GO" id="GO:0003677">
    <property type="term" value="F:DNA binding"/>
    <property type="evidence" value="ECO:0007669"/>
    <property type="project" value="UniProtKB-KW"/>
</dbReference>
<dbReference type="InterPro" id="IPR014001">
    <property type="entry name" value="Helicase_ATP-bd"/>
</dbReference>
<dbReference type="Gene3D" id="3.90.1570.50">
    <property type="match status" value="1"/>
</dbReference>
<gene>
    <name evidence="12" type="ORF">DWV00_12565</name>
</gene>
<dbReference type="EMBL" id="QRGA01000007">
    <property type="protein sequence ID" value="RDU98165.1"/>
    <property type="molecule type" value="Genomic_DNA"/>
</dbReference>
<evidence type="ECO:0000256" key="3">
    <source>
        <dbReference type="ARBA" id="ARBA00022722"/>
    </source>
</evidence>
<evidence type="ECO:0000256" key="7">
    <source>
        <dbReference type="ARBA" id="ARBA00022801"/>
    </source>
</evidence>
<dbReference type="Gene3D" id="3.40.50.300">
    <property type="entry name" value="P-loop containing nucleotide triphosphate hydrolases"/>
    <property type="match status" value="2"/>
</dbReference>
<dbReference type="OrthoDB" id="9758243at2"/>
<dbReference type="CDD" id="cd18800">
    <property type="entry name" value="SF2_C_EcoR124I-like"/>
    <property type="match status" value="1"/>
</dbReference>
<comment type="similarity">
    <text evidence="2 10">Belongs to the HsdR family.</text>
</comment>
<dbReference type="Gene3D" id="1.20.58.910">
    <property type="match status" value="1"/>
</dbReference>
<dbReference type="PANTHER" id="PTHR30195:SF16">
    <property type="entry name" value="TYPE I RESTRICTION ENZYME ENDONUCLEASE SUBUNIT"/>
    <property type="match status" value="1"/>
</dbReference>
<keyword evidence="5 10" id="KW-0680">Restriction system</keyword>
<dbReference type="Pfam" id="PF18766">
    <property type="entry name" value="SWI2_SNF2"/>
    <property type="match status" value="1"/>
</dbReference>
<evidence type="ECO:0000256" key="4">
    <source>
        <dbReference type="ARBA" id="ARBA00022741"/>
    </source>
</evidence>
<keyword evidence="8 10" id="KW-0067">ATP-binding</keyword>
<dbReference type="PANTHER" id="PTHR30195">
    <property type="entry name" value="TYPE I SITE-SPECIFIC DEOXYRIBONUCLEASE PROTEIN SUBUNIT M AND R"/>
    <property type="match status" value="1"/>
</dbReference>
<evidence type="ECO:0000256" key="5">
    <source>
        <dbReference type="ARBA" id="ARBA00022747"/>
    </source>
</evidence>